<dbReference type="EMBL" id="JAPFFM010000008">
    <property type="protein sequence ID" value="KAJ6752905.1"/>
    <property type="molecule type" value="Genomic_DNA"/>
</dbReference>
<evidence type="ECO:0000313" key="2">
    <source>
        <dbReference type="Proteomes" id="UP001151752"/>
    </source>
</evidence>
<keyword evidence="2" id="KW-1185">Reference proteome</keyword>
<sequence length="102" mass="12038">MLVPLEAEICMCKLCCCSSALCFIKKAVSCMYLKSGLNRKSIFIIAQEWYQSNKLIIYLALMPIRMEFVYHMVELWNLIYFDPRKKIFDLKIEFDHLGLSEV</sequence>
<name>A0A9Q0VST6_9ROSI</name>
<accession>A0A9Q0VST6</accession>
<evidence type="ECO:0000313" key="1">
    <source>
        <dbReference type="EMBL" id="KAJ6752905.1"/>
    </source>
</evidence>
<dbReference type="AlphaFoldDB" id="A0A9Q0VST6"/>
<organism evidence="1 2">
    <name type="scientific">Salix koriyanagi</name>
    <dbReference type="NCBI Taxonomy" id="2511006"/>
    <lineage>
        <taxon>Eukaryota</taxon>
        <taxon>Viridiplantae</taxon>
        <taxon>Streptophyta</taxon>
        <taxon>Embryophyta</taxon>
        <taxon>Tracheophyta</taxon>
        <taxon>Spermatophyta</taxon>
        <taxon>Magnoliopsida</taxon>
        <taxon>eudicotyledons</taxon>
        <taxon>Gunneridae</taxon>
        <taxon>Pentapetalae</taxon>
        <taxon>rosids</taxon>
        <taxon>fabids</taxon>
        <taxon>Malpighiales</taxon>
        <taxon>Salicaceae</taxon>
        <taxon>Saliceae</taxon>
        <taxon>Salix</taxon>
    </lineage>
</organism>
<reference evidence="1" key="1">
    <citation type="submission" date="2022-11" db="EMBL/GenBank/DDBJ databases">
        <authorList>
            <person name="Hyden B.L."/>
            <person name="Feng K."/>
            <person name="Yates T."/>
            <person name="Jawdy S."/>
            <person name="Smart L.B."/>
            <person name="Muchero W."/>
        </authorList>
    </citation>
    <scope>NUCLEOTIDE SEQUENCE</scope>
    <source>
        <tissue evidence="1">Shoot tip</tissue>
    </source>
</reference>
<gene>
    <name evidence="1" type="ORF">OIU74_027693</name>
</gene>
<comment type="caution">
    <text evidence="1">The sequence shown here is derived from an EMBL/GenBank/DDBJ whole genome shotgun (WGS) entry which is preliminary data.</text>
</comment>
<dbReference type="Proteomes" id="UP001151752">
    <property type="component" value="Unassembled WGS sequence"/>
</dbReference>
<protein>
    <submittedName>
        <fullName evidence="1">Uncharacterized protein</fullName>
    </submittedName>
</protein>
<reference evidence="1" key="2">
    <citation type="journal article" date="2023" name="Int. J. Mol. Sci.">
        <title>De Novo Assembly and Annotation of 11 Diverse Shrub Willow (Salix) Genomes Reveals Novel Gene Organization in Sex-Linked Regions.</title>
        <authorList>
            <person name="Hyden B."/>
            <person name="Feng K."/>
            <person name="Yates T.B."/>
            <person name="Jawdy S."/>
            <person name="Cereghino C."/>
            <person name="Smart L.B."/>
            <person name="Muchero W."/>
        </authorList>
    </citation>
    <scope>NUCLEOTIDE SEQUENCE</scope>
    <source>
        <tissue evidence="1">Shoot tip</tissue>
    </source>
</reference>
<proteinExistence type="predicted"/>